<evidence type="ECO:0000313" key="2">
    <source>
        <dbReference type="EMBL" id="EEE58662.1"/>
    </source>
</evidence>
<reference evidence="2" key="2">
    <citation type="submission" date="2008-12" db="EMBL/GenBank/DDBJ databases">
        <title>Improved gene annotation of the rice (Oryza sativa) genomes.</title>
        <authorList>
            <person name="Wang J."/>
            <person name="Li R."/>
            <person name="Fan W."/>
            <person name="Huang Q."/>
            <person name="Zhang J."/>
            <person name="Zhou Y."/>
            <person name="Hu Y."/>
            <person name="Zi S."/>
            <person name="Li J."/>
            <person name="Ni P."/>
            <person name="Zheng H."/>
            <person name="Zhang Y."/>
            <person name="Zhao M."/>
            <person name="Hao Q."/>
            <person name="McDermott J."/>
            <person name="Samudrala R."/>
            <person name="Kristiansen K."/>
            <person name="Wong G.K.-S."/>
        </authorList>
    </citation>
    <scope>NUCLEOTIDE SEQUENCE</scope>
</reference>
<proteinExistence type="predicted"/>
<dbReference type="AlphaFoldDB" id="A0A8J8YGS6"/>
<feature type="region of interest" description="Disordered" evidence="1">
    <location>
        <begin position="76"/>
        <end position="99"/>
    </location>
</feature>
<gene>
    <name evidence="2" type="ORF">OsJ_10072</name>
</gene>
<dbReference type="Proteomes" id="UP000007752">
    <property type="component" value="Chromosome 3"/>
</dbReference>
<dbReference type="EMBL" id="CM000140">
    <property type="protein sequence ID" value="EEE58662.1"/>
    <property type="molecule type" value="Genomic_DNA"/>
</dbReference>
<reference evidence="2" key="1">
    <citation type="journal article" date="2005" name="PLoS Biol.">
        <title>The genomes of Oryza sativa: a history of duplications.</title>
        <authorList>
            <person name="Yu J."/>
            <person name="Wang J."/>
            <person name="Lin W."/>
            <person name="Li S."/>
            <person name="Li H."/>
            <person name="Zhou J."/>
            <person name="Ni P."/>
            <person name="Dong W."/>
            <person name="Hu S."/>
            <person name="Zeng C."/>
            <person name="Zhang J."/>
            <person name="Zhang Y."/>
            <person name="Li R."/>
            <person name="Xu Z."/>
            <person name="Li S."/>
            <person name="Li X."/>
            <person name="Zheng H."/>
            <person name="Cong L."/>
            <person name="Lin L."/>
            <person name="Yin J."/>
            <person name="Geng J."/>
            <person name="Li G."/>
            <person name="Shi J."/>
            <person name="Liu J."/>
            <person name="Lv H."/>
            <person name="Li J."/>
            <person name="Wang J."/>
            <person name="Deng Y."/>
            <person name="Ran L."/>
            <person name="Shi X."/>
            <person name="Wang X."/>
            <person name="Wu Q."/>
            <person name="Li C."/>
            <person name="Ren X."/>
            <person name="Wang J."/>
            <person name="Wang X."/>
            <person name="Li D."/>
            <person name="Liu D."/>
            <person name="Zhang X."/>
            <person name="Ji Z."/>
            <person name="Zhao W."/>
            <person name="Sun Y."/>
            <person name="Zhang Z."/>
            <person name="Bao J."/>
            <person name="Han Y."/>
            <person name="Dong L."/>
            <person name="Ji J."/>
            <person name="Chen P."/>
            <person name="Wu S."/>
            <person name="Liu J."/>
            <person name="Xiao Y."/>
            <person name="Bu D."/>
            <person name="Tan J."/>
            <person name="Yang L."/>
            <person name="Ye C."/>
            <person name="Zhang J."/>
            <person name="Xu J."/>
            <person name="Zhou Y."/>
            <person name="Yu Y."/>
            <person name="Zhang B."/>
            <person name="Zhuang S."/>
            <person name="Wei H."/>
            <person name="Liu B."/>
            <person name="Lei M."/>
            <person name="Yu H."/>
            <person name="Li Y."/>
            <person name="Xu H."/>
            <person name="Wei S."/>
            <person name="He X."/>
            <person name="Fang L."/>
            <person name="Zhang Z."/>
            <person name="Zhang Y."/>
            <person name="Huang X."/>
            <person name="Su Z."/>
            <person name="Tong W."/>
            <person name="Li J."/>
            <person name="Tong Z."/>
            <person name="Li S."/>
            <person name="Ye J."/>
            <person name="Wang L."/>
            <person name="Fang L."/>
            <person name="Lei T."/>
            <person name="Chen C."/>
            <person name="Chen H."/>
            <person name="Xu Z."/>
            <person name="Li H."/>
            <person name="Huang H."/>
            <person name="Zhang F."/>
            <person name="Xu H."/>
            <person name="Li N."/>
            <person name="Zhao C."/>
            <person name="Li S."/>
            <person name="Dong L."/>
            <person name="Huang Y."/>
            <person name="Li L."/>
            <person name="Xi Y."/>
            <person name="Qi Q."/>
            <person name="Li W."/>
            <person name="Zhang B."/>
            <person name="Hu W."/>
            <person name="Zhang Y."/>
            <person name="Tian X."/>
            <person name="Jiao Y."/>
            <person name="Liang X."/>
            <person name="Jin J."/>
            <person name="Gao L."/>
            <person name="Zheng W."/>
            <person name="Hao B."/>
            <person name="Liu S."/>
            <person name="Wang W."/>
            <person name="Yuan L."/>
            <person name="Cao M."/>
            <person name="McDermott J."/>
            <person name="Samudrala R."/>
            <person name="Wang J."/>
            <person name="Wong G.K."/>
            <person name="Yang H."/>
        </authorList>
    </citation>
    <scope>NUCLEOTIDE SEQUENCE [LARGE SCALE GENOMIC DNA]</scope>
</reference>
<accession>A0A8J8YGS6</accession>
<organism evidence="2">
    <name type="scientific">Oryza sativa subsp. japonica</name>
    <name type="common">Rice</name>
    <dbReference type="NCBI Taxonomy" id="39947"/>
    <lineage>
        <taxon>Eukaryota</taxon>
        <taxon>Viridiplantae</taxon>
        <taxon>Streptophyta</taxon>
        <taxon>Embryophyta</taxon>
        <taxon>Tracheophyta</taxon>
        <taxon>Spermatophyta</taxon>
        <taxon>Magnoliopsida</taxon>
        <taxon>Liliopsida</taxon>
        <taxon>Poales</taxon>
        <taxon>Poaceae</taxon>
        <taxon>BOP clade</taxon>
        <taxon>Oryzoideae</taxon>
        <taxon>Oryzeae</taxon>
        <taxon>Oryzinae</taxon>
        <taxon>Oryza</taxon>
        <taxon>Oryza sativa</taxon>
    </lineage>
</organism>
<protein>
    <submittedName>
        <fullName evidence="2">Uncharacterized protein</fullName>
    </submittedName>
</protein>
<feature type="region of interest" description="Disordered" evidence="1">
    <location>
        <begin position="120"/>
        <end position="155"/>
    </location>
</feature>
<evidence type="ECO:0000256" key="1">
    <source>
        <dbReference type="SAM" id="MobiDB-lite"/>
    </source>
</evidence>
<sequence length="155" mass="17070">MDRASDKAYLVDKARLNPDIGHFPLVCMDRASQRHPPNSRALTRAETKSARVCCYAACRLGWSFLRAAVPTCRCGRRTPGDPTAEERKPRAAQYPVRAASSRGDFLARWRTERKLDRRAHRSNVILQGGAAGTVKSPADLSPRVGHGNESDGSID</sequence>
<name>A0A8J8YGS6_ORYSJ</name>